<evidence type="ECO:0000256" key="1">
    <source>
        <dbReference type="SAM" id="SignalP"/>
    </source>
</evidence>
<reference evidence="2" key="1">
    <citation type="submission" date="2020-03" db="EMBL/GenBank/DDBJ databases">
        <title>A high-quality chromosome-level genome assembly of a woody plant with both climbing and erect habits, Rhamnella rubrinervis.</title>
        <authorList>
            <person name="Lu Z."/>
            <person name="Yang Y."/>
            <person name="Zhu X."/>
            <person name="Sun Y."/>
        </authorList>
    </citation>
    <scope>NUCLEOTIDE SEQUENCE</scope>
    <source>
        <strain evidence="2">BYM</strain>
        <tissue evidence="2">Leaf</tissue>
    </source>
</reference>
<keyword evidence="3" id="KW-1185">Reference proteome</keyword>
<feature type="chain" id="PRO_5035447654" description="Chlorophyllase" evidence="1">
    <location>
        <begin position="27"/>
        <end position="349"/>
    </location>
</feature>
<dbReference type="GO" id="GO:0015996">
    <property type="term" value="P:chlorophyll catabolic process"/>
    <property type="evidence" value="ECO:0007669"/>
    <property type="project" value="UniProtKB-UniPathway"/>
</dbReference>
<dbReference type="PANTHER" id="PTHR33428">
    <property type="entry name" value="CHLOROPHYLLASE-2, CHLOROPLASTIC"/>
    <property type="match status" value="1"/>
</dbReference>
<name>A0A8K0HQR7_9ROSA</name>
<dbReference type="PANTHER" id="PTHR33428:SF2">
    <property type="entry name" value="CHLOROPHYLLASE-2"/>
    <property type="match status" value="1"/>
</dbReference>
<dbReference type="SUPFAM" id="SSF53474">
    <property type="entry name" value="alpha/beta-Hydrolases"/>
    <property type="match status" value="1"/>
</dbReference>
<dbReference type="Proteomes" id="UP000796880">
    <property type="component" value="Unassembled WGS sequence"/>
</dbReference>
<gene>
    <name evidence="2" type="ORF">FNV43_RR01594</name>
</gene>
<dbReference type="EMBL" id="VOIH02000001">
    <property type="protein sequence ID" value="KAF3456940.1"/>
    <property type="molecule type" value="Genomic_DNA"/>
</dbReference>
<proteinExistence type="predicted"/>
<organism evidence="2 3">
    <name type="scientific">Rhamnella rubrinervis</name>
    <dbReference type="NCBI Taxonomy" id="2594499"/>
    <lineage>
        <taxon>Eukaryota</taxon>
        <taxon>Viridiplantae</taxon>
        <taxon>Streptophyta</taxon>
        <taxon>Embryophyta</taxon>
        <taxon>Tracheophyta</taxon>
        <taxon>Spermatophyta</taxon>
        <taxon>Magnoliopsida</taxon>
        <taxon>eudicotyledons</taxon>
        <taxon>Gunneridae</taxon>
        <taxon>Pentapetalae</taxon>
        <taxon>rosids</taxon>
        <taxon>fabids</taxon>
        <taxon>Rosales</taxon>
        <taxon>Rhamnaceae</taxon>
        <taxon>rhamnoid group</taxon>
        <taxon>Rhamneae</taxon>
        <taxon>Rhamnella</taxon>
    </lineage>
</organism>
<dbReference type="UniPathway" id="UPA00674"/>
<dbReference type="Pfam" id="PF07224">
    <property type="entry name" value="Chlorophyllase"/>
    <property type="match status" value="1"/>
</dbReference>
<keyword evidence="1" id="KW-0732">Signal</keyword>
<dbReference type="InterPro" id="IPR017395">
    <property type="entry name" value="Chlorophyllase-like"/>
</dbReference>
<comment type="caution">
    <text evidence="2">The sequence shown here is derived from an EMBL/GenBank/DDBJ whole genome shotgun (WGS) entry which is preliminary data.</text>
</comment>
<feature type="signal peptide" evidence="1">
    <location>
        <begin position="1"/>
        <end position="26"/>
    </location>
</feature>
<sequence length="349" mass="37900">MQGSNMRMSVQSLLVVMFFCFSSSTATSSNVFEAGKYTTDCVTALTNGLQTMESATSPTRSPIAVPPPKPLLICMPTDAGQFPVLLLIHGYLFRNTFYSQLLQHVASHGFIVIAPQLYTIAGPDATGEIYDTAAVTNWLTEGLQQLLPLDVEPNLAKLALAGHSRGGKTSFALALKKQLTTLKFSALIGIDPVDGRSRGSQTPPPVLTYVPNSFDLDMAVMVIGSGLGAVKRSLLLPACAPEGVNHEDFYNECRAPACYFVAKDYGHVDMLDDITWLFTYTMCKNGKSRKPMRQFTGGIMVAFMKAYLEGDFSSLVAIKNGNETAPVELETADCLGVSWAEEQEYKSML</sequence>
<evidence type="ECO:0000313" key="2">
    <source>
        <dbReference type="EMBL" id="KAF3456940.1"/>
    </source>
</evidence>
<dbReference type="Gene3D" id="3.40.50.1820">
    <property type="entry name" value="alpha/beta hydrolase"/>
    <property type="match status" value="1"/>
</dbReference>
<dbReference type="GO" id="GO:0047746">
    <property type="term" value="F:chlorophyllase activity"/>
    <property type="evidence" value="ECO:0007669"/>
    <property type="project" value="TreeGrafter"/>
</dbReference>
<protein>
    <recommendedName>
        <fullName evidence="4">Chlorophyllase</fullName>
    </recommendedName>
</protein>
<dbReference type="InterPro" id="IPR029058">
    <property type="entry name" value="AB_hydrolase_fold"/>
</dbReference>
<accession>A0A8K0HQR7</accession>
<dbReference type="OrthoDB" id="2093222at2759"/>
<dbReference type="AlphaFoldDB" id="A0A8K0HQR7"/>
<evidence type="ECO:0000313" key="3">
    <source>
        <dbReference type="Proteomes" id="UP000796880"/>
    </source>
</evidence>
<evidence type="ECO:0008006" key="4">
    <source>
        <dbReference type="Google" id="ProtNLM"/>
    </source>
</evidence>